<comment type="caution">
    <text evidence="2">The sequence shown here is derived from an EMBL/GenBank/DDBJ whole genome shotgun (WGS) entry which is preliminary data.</text>
</comment>
<dbReference type="Proteomes" id="UP000315295">
    <property type="component" value="Unassembled WGS sequence"/>
</dbReference>
<reference evidence="2 3" key="1">
    <citation type="journal article" date="2019" name="G3 (Bethesda)">
        <title>Sequencing of a Wild Apple (Malus baccata) Genome Unravels the Differences Between Cultivated and Wild Apple Species Regarding Disease Resistance and Cold Tolerance.</title>
        <authorList>
            <person name="Chen X."/>
        </authorList>
    </citation>
    <scope>NUCLEOTIDE SEQUENCE [LARGE SCALE GENOMIC DNA]</scope>
    <source>
        <strain evidence="3">cv. Shandingzi</strain>
        <tissue evidence="2">Leaves</tissue>
    </source>
</reference>
<protein>
    <recommendedName>
        <fullName evidence="4">Transmembrane protein</fullName>
    </recommendedName>
</protein>
<evidence type="ECO:0000313" key="2">
    <source>
        <dbReference type="EMBL" id="TQD78325.1"/>
    </source>
</evidence>
<evidence type="ECO:0000313" key="3">
    <source>
        <dbReference type="Proteomes" id="UP000315295"/>
    </source>
</evidence>
<gene>
    <name evidence="2" type="ORF">C1H46_036130</name>
</gene>
<accession>A0A540KVR2</accession>
<feature type="transmembrane region" description="Helical" evidence="1">
    <location>
        <begin position="62"/>
        <end position="83"/>
    </location>
</feature>
<dbReference type="EMBL" id="VIEB01000913">
    <property type="protein sequence ID" value="TQD78325.1"/>
    <property type="molecule type" value="Genomic_DNA"/>
</dbReference>
<evidence type="ECO:0008006" key="4">
    <source>
        <dbReference type="Google" id="ProtNLM"/>
    </source>
</evidence>
<keyword evidence="1" id="KW-1133">Transmembrane helix</keyword>
<keyword evidence="1" id="KW-0472">Membrane</keyword>
<sequence>MGVREELRIGRKNGLDEIESDEICEGRLRMEEAEETLKEVVVPTMAVDCLRSKDVCFFHFKLWWVGVFASSLVLGLGRAFLLFL</sequence>
<evidence type="ECO:0000256" key="1">
    <source>
        <dbReference type="SAM" id="Phobius"/>
    </source>
</evidence>
<name>A0A540KVR2_MALBA</name>
<dbReference type="AlphaFoldDB" id="A0A540KVR2"/>
<proteinExistence type="predicted"/>
<organism evidence="2 3">
    <name type="scientific">Malus baccata</name>
    <name type="common">Siberian crab apple</name>
    <name type="synonym">Pyrus baccata</name>
    <dbReference type="NCBI Taxonomy" id="106549"/>
    <lineage>
        <taxon>Eukaryota</taxon>
        <taxon>Viridiplantae</taxon>
        <taxon>Streptophyta</taxon>
        <taxon>Embryophyta</taxon>
        <taxon>Tracheophyta</taxon>
        <taxon>Spermatophyta</taxon>
        <taxon>Magnoliopsida</taxon>
        <taxon>eudicotyledons</taxon>
        <taxon>Gunneridae</taxon>
        <taxon>Pentapetalae</taxon>
        <taxon>rosids</taxon>
        <taxon>fabids</taxon>
        <taxon>Rosales</taxon>
        <taxon>Rosaceae</taxon>
        <taxon>Amygdaloideae</taxon>
        <taxon>Maleae</taxon>
        <taxon>Malus</taxon>
    </lineage>
</organism>
<keyword evidence="1" id="KW-0812">Transmembrane</keyword>
<keyword evidence="3" id="KW-1185">Reference proteome</keyword>